<dbReference type="SUPFAM" id="SSF56784">
    <property type="entry name" value="HAD-like"/>
    <property type="match status" value="1"/>
</dbReference>
<protein>
    <submittedName>
        <fullName evidence="5">HAD family hydrolase</fullName>
        <ecNumber evidence="5">3.-.-.-</ecNumber>
    </submittedName>
</protein>
<dbReference type="Proteomes" id="UP000675920">
    <property type="component" value="Unplaced"/>
</dbReference>
<keyword evidence="2 5" id="KW-0378">Hydrolase</keyword>
<reference evidence="5" key="5">
    <citation type="submission" date="2025-08" db="UniProtKB">
        <authorList>
            <consortium name="RefSeq"/>
        </authorList>
    </citation>
    <scope>IDENTIFICATION</scope>
</reference>
<dbReference type="InterPro" id="IPR023214">
    <property type="entry name" value="HAD_sf"/>
</dbReference>
<dbReference type="Gene3D" id="3.40.50.1000">
    <property type="entry name" value="HAD superfamily/HAD-like"/>
    <property type="match status" value="1"/>
</dbReference>
<dbReference type="PANTHER" id="PTHR46470">
    <property type="entry name" value="N-ACYLNEURAMINATE-9-PHOSPHATASE"/>
    <property type="match status" value="1"/>
</dbReference>
<dbReference type="SFLD" id="SFLDG01129">
    <property type="entry name" value="C1.5:_HAD__Beta-PGM__Phosphata"/>
    <property type="match status" value="1"/>
</dbReference>
<keyword evidence="4" id="KW-1185">Reference proteome</keyword>
<dbReference type="OrthoDB" id="8585081at2"/>
<dbReference type="NCBIfam" id="TIGR01509">
    <property type="entry name" value="HAD-SF-IA-v3"/>
    <property type="match status" value="1"/>
</dbReference>
<reference evidence="5" key="1">
    <citation type="journal article" date="2004" name="Trends Biochem. Sci.">
        <title>Phosphoryl group transfer: evolution of a catalytic scaffold.</title>
        <authorList>
            <person name="Allen K.N."/>
            <person name="Dunaway-Mariano D."/>
        </authorList>
    </citation>
    <scope>NUCLEOTIDE SEQUENCE</scope>
</reference>
<accession>A0A8B6XBA8</accession>
<dbReference type="PANTHER" id="PTHR46470:SF4">
    <property type="entry name" value="5-AMINO-6-(5-PHOSPHO-D-RIBITYLAMINO)URACIL PHOSPHATASE YIGB"/>
    <property type="match status" value="1"/>
</dbReference>
<reference evidence="5" key="2">
    <citation type="journal article" date="2006" name="J. Mol. Biol.">
        <title>Evolutionary genomics of the HAD superfamily: understanding the structural adaptations and catalytic diversity in a superfamily of phosphoesterases and allied enzymes.</title>
        <authorList>
            <person name="Burroughs A.M."/>
            <person name="Allen K.N."/>
            <person name="Dunaway-Mariano D."/>
            <person name="Aravind L."/>
        </authorList>
    </citation>
    <scope>NUCLEOTIDE SEQUENCE</scope>
</reference>
<evidence type="ECO:0000313" key="5">
    <source>
        <dbReference type="RefSeq" id="WP_084545023.1"/>
    </source>
</evidence>
<proteinExistence type="predicted"/>
<evidence type="ECO:0000256" key="2">
    <source>
        <dbReference type="ARBA" id="ARBA00022801"/>
    </source>
</evidence>
<dbReference type="AlphaFoldDB" id="A0A8B6XBA8"/>
<evidence type="ECO:0000256" key="1">
    <source>
        <dbReference type="ARBA" id="ARBA00001946"/>
    </source>
</evidence>
<evidence type="ECO:0000313" key="4">
    <source>
        <dbReference type="Proteomes" id="UP000675920"/>
    </source>
</evidence>
<dbReference type="InterPro" id="IPR006439">
    <property type="entry name" value="HAD-SF_hydro_IA"/>
</dbReference>
<dbReference type="PRINTS" id="PR00413">
    <property type="entry name" value="HADHALOGNASE"/>
</dbReference>
<dbReference type="InterPro" id="IPR023198">
    <property type="entry name" value="PGP-like_dom2"/>
</dbReference>
<dbReference type="SFLD" id="SFLDS00003">
    <property type="entry name" value="Haloacid_Dehalogenase"/>
    <property type="match status" value="1"/>
</dbReference>
<organism evidence="4 5">
    <name type="scientific">Derxia gummosa DSM 723</name>
    <dbReference type="NCBI Taxonomy" id="1121388"/>
    <lineage>
        <taxon>Bacteria</taxon>
        <taxon>Pseudomonadati</taxon>
        <taxon>Pseudomonadota</taxon>
        <taxon>Betaproteobacteria</taxon>
        <taxon>Burkholderiales</taxon>
        <taxon>Alcaligenaceae</taxon>
        <taxon>Derxia</taxon>
    </lineage>
</organism>
<dbReference type="Pfam" id="PF00702">
    <property type="entry name" value="Hydrolase"/>
    <property type="match status" value="1"/>
</dbReference>
<keyword evidence="3" id="KW-0460">Magnesium</keyword>
<dbReference type="Gene3D" id="1.10.150.240">
    <property type="entry name" value="Putative phosphatase, domain 2"/>
    <property type="match status" value="1"/>
</dbReference>
<reference evidence="5" key="3">
    <citation type="journal article" date="2021" name="Arch. Biochem. Biophys.">
        <title>Insights into the functional divergence of the haloacid dehalogenase superfamily from phosphomonoesterase to inorganic pyrophosphatase.</title>
        <authorList>
            <person name="Yang L."/>
            <person name="Lu Y."/>
            <person name="Tian W."/>
            <person name="Feng Y."/>
            <person name="Bai J."/>
            <person name="Zhang H."/>
        </authorList>
    </citation>
    <scope>NUCLEOTIDE SEQUENCE</scope>
</reference>
<sequence length="226" mass="24859">MIRGILIDLDDTLADDRLATEKAIAALWQSRAPERDASNLSLRWLSITDKHWRRFRSGETTLQGQRRNRLAELFDQKFTEAQADQLFDEYLYHYERSWTLVAGATEFLAATARLPKVIVTNSEAKQAARKVALLSIGSHFIGLVTPEVAGAPKPNPQIFRYALQVLGLPASDCMMIGDSHEHDIQPAQALGLATFHVGNAPGCGLAEAARAIQPFHQEGPTTAGLS</sequence>
<name>A0A8B6XBA8_9BURK</name>
<comment type="cofactor">
    <cofactor evidence="1">
        <name>Mg(2+)</name>
        <dbReference type="ChEBI" id="CHEBI:18420"/>
    </cofactor>
</comment>
<dbReference type="InterPro" id="IPR051400">
    <property type="entry name" value="HAD-like_hydrolase"/>
</dbReference>
<dbReference type="EC" id="3.-.-.-" evidence="5"/>
<evidence type="ECO:0000256" key="3">
    <source>
        <dbReference type="ARBA" id="ARBA00022842"/>
    </source>
</evidence>
<dbReference type="GO" id="GO:0044281">
    <property type="term" value="P:small molecule metabolic process"/>
    <property type="evidence" value="ECO:0007669"/>
    <property type="project" value="UniProtKB-ARBA"/>
</dbReference>
<dbReference type="NCBIfam" id="TIGR01549">
    <property type="entry name" value="HAD-SF-IA-v1"/>
    <property type="match status" value="1"/>
</dbReference>
<dbReference type="RefSeq" id="WP_084545023.1">
    <property type="nucleotide sequence ID" value="NZ_AXWS01000013.1"/>
</dbReference>
<dbReference type="InterPro" id="IPR036412">
    <property type="entry name" value="HAD-like_sf"/>
</dbReference>
<dbReference type="GO" id="GO:0016787">
    <property type="term" value="F:hydrolase activity"/>
    <property type="evidence" value="ECO:0007669"/>
    <property type="project" value="UniProtKB-KW"/>
</dbReference>
<reference evidence="5" key="4">
    <citation type="journal article" date="2023" name="Curr. Res. Struct. Biol.">
        <title>The conserved crown bridge loop at the catalytic centre of enzymes of the haloacid dehalogenase superfamily.</title>
        <authorList>
            <person name="Leader D.P."/>
            <person name="Milner-White E.J."/>
        </authorList>
    </citation>
    <scope>NUCLEOTIDE SEQUENCE</scope>
</reference>